<dbReference type="AlphaFoldDB" id="A0A150M5R2"/>
<sequence>MDWKFDHLVHFTLRPEEAKESFAGLGFQAIEGGRHEEWGTYNCLCYFRDLRYIEWIGFADRERAESSVNPLIRQIVKDAKDGEGFSQIAIRTRDIKETEEILKSRGLQPVGPFPGSRRGKDGRPLTWSMLFVRDEKEDDCRYPFFIQWGADEREREAGLGKFMIHGGAKPSLSVIGYAAERPENALRKFVRLFGTDAGAASGQDEYGPYLALPAGGVELRFYEISGKGGRPFFCEIRGTGQSRVARVKNGTYRLVSGVSL</sequence>
<dbReference type="Pfam" id="PF13468">
    <property type="entry name" value="Glyoxalase_3"/>
    <property type="match status" value="1"/>
</dbReference>
<accession>A0A150M5R2</accession>
<dbReference type="PATRIC" id="fig|301148.3.peg.3418"/>
<dbReference type="Proteomes" id="UP000075683">
    <property type="component" value="Unassembled WGS sequence"/>
</dbReference>
<dbReference type="PANTHER" id="PTHR40265:SF1">
    <property type="entry name" value="GLYOXALASE-LIKE DOMAIN-CONTAINING PROTEIN"/>
    <property type="match status" value="1"/>
</dbReference>
<dbReference type="InterPro" id="IPR025870">
    <property type="entry name" value="Glyoxalase-like_dom"/>
</dbReference>
<dbReference type="STRING" id="301148.B4135_0333"/>
<evidence type="ECO:0000313" key="3">
    <source>
        <dbReference type="Proteomes" id="UP000075683"/>
    </source>
</evidence>
<dbReference type="PROSITE" id="PS51819">
    <property type="entry name" value="VOC"/>
    <property type="match status" value="1"/>
</dbReference>
<dbReference type="EMBL" id="LQYT01000040">
    <property type="protein sequence ID" value="KYD19429.1"/>
    <property type="molecule type" value="Genomic_DNA"/>
</dbReference>
<dbReference type="InterPro" id="IPR029068">
    <property type="entry name" value="Glyas_Bleomycin-R_OHBP_Dase"/>
</dbReference>
<dbReference type="PANTHER" id="PTHR40265">
    <property type="entry name" value="BLL2707 PROTEIN"/>
    <property type="match status" value="1"/>
</dbReference>
<dbReference type="SUPFAM" id="SSF54593">
    <property type="entry name" value="Glyoxalase/Bleomycin resistance protein/Dihydroxybiphenyl dioxygenase"/>
    <property type="match status" value="1"/>
</dbReference>
<comment type="caution">
    <text evidence="2">The sequence shown here is derived from an EMBL/GenBank/DDBJ whole genome shotgun (WGS) entry which is preliminary data.</text>
</comment>
<evidence type="ECO:0000259" key="1">
    <source>
        <dbReference type="PROSITE" id="PS51819"/>
    </source>
</evidence>
<proteinExistence type="predicted"/>
<organism evidence="2 3">
    <name type="scientific">Caldibacillus debilis</name>
    <dbReference type="NCBI Taxonomy" id="301148"/>
    <lineage>
        <taxon>Bacteria</taxon>
        <taxon>Bacillati</taxon>
        <taxon>Bacillota</taxon>
        <taxon>Bacilli</taxon>
        <taxon>Bacillales</taxon>
        <taxon>Bacillaceae</taxon>
        <taxon>Caldibacillus</taxon>
    </lineage>
</organism>
<evidence type="ECO:0000313" key="2">
    <source>
        <dbReference type="EMBL" id="KYD19429.1"/>
    </source>
</evidence>
<dbReference type="Gene3D" id="3.10.180.10">
    <property type="entry name" value="2,3-Dihydroxybiphenyl 1,2-Dioxygenase, domain 1"/>
    <property type="match status" value="1"/>
</dbReference>
<dbReference type="RefSeq" id="WP_061568843.1">
    <property type="nucleotide sequence ID" value="NZ_LQYT01000040.1"/>
</dbReference>
<dbReference type="InterPro" id="IPR037523">
    <property type="entry name" value="VOC_core"/>
</dbReference>
<reference evidence="2 3" key="1">
    <citation type="submission" date="2016-01" db="EMBL/GenBank/DDBJ databases">
        <title>Draft Genome Sequences of Seven Thermophilic Sporeformers Isolated from Foods.</title>
        <authorList>
            <person name="Berendsen E.M."/>
            <person name="Wells-Bennik M.H."/>
            <person name="Krawcyk A.O."/>
            <person name="De Jong A."/>
            <person name="Holsappel S."/>
            <person name="Eijlander R.T."/>
            <person name="Kuipers O.P."/>
        </authorList>
    </citation>
    <scope>NUCLEOTIDE SEQUENCE [LARGE SCALE GENOMIC DNA]</scope>
    <source>
        <strain evidence="2 3">B4135</strain>
    </source>
</reference>
<feature type="domain" description="VOC" evidence="1">
    <location>
        <begin position="4"/>
        <end position="149"/>
    </location>
</feature>
<name>A0A150M5R2_9BACI</name>
<dbReference type="OrthoDB" id="9111355at2"/>
<protein>
    <recommendedName>
        <fullName evidence="1">VOC domain-containing protein</fullName>
    </recommendedName>
</protein>
<gene>
    <name evidence="2" type="ORF">B4135_0333</name>
</gene>